<evidence type="ECO:0000259" key="1">
    <source>
        <dbReference type="Pfam" id="PF12684"/>
    </source>
</evidence>
<organism evidence="2 3">
    <name type="scientific">Mycobacterium gordonae</name>
    <dbReference type="NCBI Taxonomy" id="1778"/>
    <lineage>
        <taxon>Bacteria</taxon>
        <taxon>Bacillati</taxon>
        <taxon>Actinomycetota</taxon>
        <taxon>Actinomycetes</taxon>
        <taxon>Mycobacteriales</taxon>
        <taxon>Mycobacteriaceae</taxon>
        <taxon>Mycobacterium</taxon>
    </lineage>
</organism>
<dbReference type="Pfam" id="PF12684">
    <property type="entry name" value="DUF3799"/>
    <property type="match status" value="1"/>
</dbReference>
<dbReference type="InterPro" id="IPR011604">
    <property type="entry name" value="PDDEXK-like_dom_sf"/>
</dbReference>
<sequence length="291" mass="32607">MLYLDADQLNRVIPEDDGVYSGISDIDYHADHLSLSSSGARALIPPSAPAIFEFNRRQPPNPKPEYDFGHAAHKYVLGEGSVIVEVDADNWRGAEACTAREEAWAADKVPLLTKDIAKAKAMADAAYAHPVLRQLLRAPDGAPELSGYWHDPETRVRLRYRTDWLCQIGGRIVGLDYKTTTTADPGHCAKSAAEYGYHMQEAWYLDGLAATEVSDDPDFLLAFQSKKPPFLVSVIRIRPHHIDLGRRRNRLAINIYRECTETGVWPGYGDHIHEIDLPPYAVFRQEQELSA</sequence>
<accession>A0A1A6BHT5</accession>
<proteinExistence type="predicted"/>
<dbReference type="Proteomes" id="UP000093757">
    <property type="component" value="Unassembled WGS sequence"/>
</dbReference>
<protein>
    <submittedName>
        <fullName evidence="2">RecE</fullName>
    </submittedName>
</protein>
<dbReference type="EMBL" id="MAEM01000243">
    <property type="protein sequence ID" value="OBS01895.1"/>
    <property type="molecule type" value="Genomic_DNA"/>
</dbReference>
<comment type="caution">
    <text evidence="2">The sequence shown here is derived from an EMBL/GenBank/DDBJ whole genome shotgun (WGS) entry which is preliminary data.</text>
</comment>
<dbReference type="InterPro" id="IPR024432">
    <property type="entry name" value="Put_RecE_PDDEXK-like_dom"/>
</dbReference>
<reference evidence="2 3" key="1">
    <citation type="submission" date="2016-06" db="EMBL/GenBank/DDBJ databases">
        <authorList>
            <person name="Kjaerup R.B."/>
            <person name="Dalgaard T.S."/>
            <person name="Juul-Madsen H.R."/>
        </authorList>
    </citation>
    <scope>NUCLEOTIDE SEQUENCE [LARGE SCALE GENOMIC DNA]</scope>
    <source>
        <strain evidence="2 3">1245752.6</strain>
    </source>
</reference>
<dbReference type="AlphaFoldDB" id="A0A1A6BHT5"/>
<name>A0A1A6BHT5_MYCGO</name>
<evidence type="ECO:0000313" key="3">
    <source>
        <dbReference type="Proteomes" id="UP000093757"/>
    </source>
</evidence>
<gene>
    <name evidence="2" type="ORF">A9W98_17895</name>
</gene>
<feature type="domain" description="Putative exodeoxyribonuclease 8 PDDEXK-like" evidence="1">
    <location>
        <begin position="54"/>
        <end position="273"/>
    </location>
</feature>
<evidence type="ECO:0000313" key="2">
    <source>
        <dbReference type="EMBL" id="OBS01895.1"/>
    </source>
</evidence>
<dbReference type="Gene3D" id="3.90.320.10">
    <property type="match status" value="1"/>
</dbReference>